<dbReference type="HOGENOM" id="CLU_037612_6_3_12"/>
<evidence type="ECO:0000313" key="2">
    <source>
        <dbReference type="EMBL" id="AHH11465.1"/>
    </source>
</evidence>
<proteinExistence type="predicted"/>
<dbReference type="EMBL" id="CP005754">
    <property type="protein sequence ID" value="AHH11465.1"/>
    <property type="molecule type" value="Genomic_DNA"/>
</dbReference>
<dbReference type="CDD" id="cd02042">
    <property type="entry name" value="ParAB_family"/>
    <property type="match status" value="1"/>
</dbReference>
<name>W5SX39_9SPIR</name>
<accession>W5SX39</accession>
<feature type="domain" description="AAA" evidence="1">
    <location>
        <begin position="7"/>
        <end position="173"/>
    </location>
</feature>
<organism evidence="2">
    <name type="scientific">Borrelia coriaceae ATCC 43381</name>
    <dbReference type="NCBI Taxonomy" id="1408429"/>
    <lineage>
        <taxon>Bacteria</taxon>
        <taxon>Pseudomonadati</taxon>
        <taxon>Spirochaetota</taxon>
        <taxon>Spirochaetia</taxon>
        <taxon>Spirochaetales</taxon>
        <taxon>Borreliaceae</taxon>
        <taxon>Borrelia</taxon>
    </lineage>
</organism>
<gene>
    <name evidence="2" type="ORF">BCO_0006800</name>
</gene>
<evidence type="ECO:0000259" key="1">
    <source>
        <dbReference type="Pfam" id="PF13614"/>
    </source>
</evidence>
<dbReference type="PANTHER" id="PTHR13696">
    <property type="entry name" value="P-LOOP CONTAINING NUCLEOSIDE TRIPHOSPHATE HYDROLASE"/>
    <property type="match status" value="1"/>
</dbReference>
<dbReference type="Gene3D" id="3.40.50.300">
    <property type="entry name" value="P-loop containing nucleotide triphosphate hydrolases"/>
    <property type="match status" value="1"/>
</dbReference>
<dbReference type="AlphaFoldDB" id="W5SX39"/>
<reference evidence="2" key="1">
    <citation type="submission" date="2013-04" db="EMBL/GenBank/DDBJ databases">
        <title>Comparative Genomics of Relapsing Fever Spirochetes.</title>
        <authorList>
            <person name="Schwan T.G."/>
            <person name="Raffel S.J."/>
            <person name="Porcella S.F."/>
            <person name="Martens C.A."/>
            <person name="Bruno D.P."/>
            <person name="Ricklefs S.M."/>
            <person name="Barbian K.B."/>
        </authorList>
    </citation>
    <scope>NUCLEOTIDE SEQUENCE</scope>
    <source>
        <strain evidence="2">Co53</strain>
        <plasmid evidence="2">unnamed</plasmid>
    </source>
</reference>
<geneLocation type="plasmid" evidence="2">
    <name>unnamed</name>
</geneLocation>
<dbReference type="OrthoDB" id="69313at2"/>
<keyword evidence="2" id="KW-0614">Plasmid</keyword>
<dbReference type="PANTHER" id="PTHR13696:SF99">
    <property type="entry name" value="COBYRINIC ACID AC-DIAMIDE SYNTHASE"/>
    <property type="match status" value="1"/>
</dbReference>
<dbReference type="InterPro" id="IPR025669">
    <property type="entry name" value="AAA_dom"/>
</dbReference>
<dbReference type="InterPro" id="IPR027417">
    <property type="entry name" value="P-loop_NTPase"/>
</dbReference>
<dbReference type="SUPFAM" id="SSF52540">
    <property type="entry name" value="P-loop containing nucleoside triphosphate hydrolases"/>
    <property type="match status" value="1"/>
</dbReference>
<dbReference type="InterPro" id="IPR050678">
    <property type="entry name" value="DNA_Partitioning_ATPase"/>
</dbReference>
<dbReference type="Pfam" id="PF13614">
    <property type="entry name" value="AAA_31"/>
    <property type="match status" value="1"/>
</dbReference>
<sequence length="256" mass="29942">MDTKKPKIITIASIKGGVGKSTSALIFATLLAKEYKVLLIDMDTQASVTSYFYDQLEAQNLDLTERNIYEVLIDKININAPIIKISDNLSLLPSYLNLHFFHNDNIAFKELRFKQSLKLLHRVYDYIIIDTSPSLDIILTNALVCSHYIIVPMTAERWSFESLEILEFFLRKLKFNIPVFVLVTRFKKNNTRKNLLVMIKEKVDFLGIVSEREDLNKRIAQNDAFDLNKDYIKEYQKAIYEFFRSTEKIKEINCEY</sequence>
<protein>
    <submittedName>
        <fullName evidence="2">ATPase, para family protein</fullName>
    </submittedName>
</protein>
<dbReference type="RefSeq" id="WP_025408724.1">
    <property type="nucleotide sequence ID" value="NZ_CP005754.1"/>
</dbReference>